<protein>
    <submittedName>
        <fullName evidence="2">Dipicolinate synthase</fullName>
    </submittedName>
</protein>
<dbReference type="Gene3D" id="3.40.50.720">
    <property type="entry name" value="NAD(P)-binding Rossmann-like Domain"/>
    <property type="match status" value="1"/>
</dbReference>
<keyword evidence="3" id="KW-1185">Reference proteome</keyword>
<name>A0AAW4W8V7_9FIRM</name>
<proteinExistence type="predicted"/>
<dbReference type="SMART" id="SM01002">
    <property type="entry name" value="AlaDh_PNT_C"/>
    <property type="match status" value="1"/>
</dbReference>
<dbReference type="AlphaFoldDB" id="A0AAW4W8V7"/>
<evidence type="ECO:0000313" key="3">
    <source>
        <dbReference type="Proteomes" id="UP001298753"/>
    </source>
</evidence>
<dbReference type="Pfam" id="PF13241">
    <property type="entry name" value="NAD_binding_7"/>
    <property type="match status" value="1"/>
</dbReference>
<sequence>MAIPPSLAVYAKANPFMRQTANAFPTCEGALQLAMEQTAFTLQNARCLVIGAGRIGMLLARKLYALDAQVTVSARCTRDFARIAAAGLHALDTRRLAGHLAGFDLIFNTVPAPILTTEVLSDMKPPCFIIDLASLPGGVAADTLLPDGCRVLHALSLPGKVAPLSAARAVFDTVDTILHEEGIL</sequence>
<gene>
    <name evidence="2" type="ORF">LKD22_10310</name>
</gene>
<accession>A0AAW4W8V7</accession>
<dbReference type="SUPFAM" id="SSF51735">
    <property type="entry name" value="NAD(P)-binding Rossmann-fold domains"/>
    <property type="match status" value="1"/>
</dbReference>
<evidence type="ECO:0000313" key="2">
    <source>
        <dbReference type="EMBL" id="MCC2177510.1"/>
    </source>
</evidence>
<dbReference type="InterPro" id="IPR036291">
    <property type="entry name" value="NAD(P)-bd_dom_sf"/>
</dbReference>
<reference evidence="2 3" key="1">
    <citation type="submission" date="2021-10" db="EMBL/GenBank/DDBJ databases">
        <title>Anaerobic single-cell dispensing facilitates the cultivation of human gut bacteria.</title>
        <authorList>
            <person name="Afrizal A."/>
        </authorList>
    </citation>
    <scope>NUCLEOTIDE SEQUENCE [LARGE SCALE GENOMIC DNA]</scope>
    <source>
        <strain evidence="2 3">CLA-AA-H270</strain>
    </source>
</reference>
<dbReference type="RefSeq" id="WP_165815454.1">
    <property type="nucleotide sequence ID" value="NZ_DBEZXD010000067.1"/>
</dbReference>
<organism evidence="2 3">
    <name type="scientific">Agathobaculum butyriciproducens</name>
    <dbReference type="NCBI Taxonomy" id="1628085"/>
    <lineage>
        <taxon>Bacteria</taxon>
        <taxon>Bacillati</taxon>
        <taxon>Bacillota</taxon>
        <taxon>Clostridia</taxon>
        <taxon>Eubacteriales</taxon>
        <taxon>Butyricicoccaceae</taxon>
        <taxon>Agathobaculum</taxon>
    </lineage>
</organism>
<dbReference type="EMBL" id="JAJEPX010000036">
    <property type="protein sequence ID" value="MCC2177510.1"/>
    <property type="molecule type" value="Genomic_DNA"/>
</dbReference>
<feature type="domain" description="Alanine dehydrogenase/pyridine nucleotide transhydrogenase NAD(H)-binding" evidence="1">
    <location>
        <begin position="21"/>
        <end position="153"/>
    </location>
</feature>
<dbReference type="InterPro" id="IPR007698">
    <property type="entry name" value="AlaDH/PNT_NAD(H)-bd"/>
</dbReference>
<dbReference type="Proteomes" id="UP001298753">
    <property type="component" value="Unassembled WGS sequence"/>
</dbReference>
<evidence type="ECO:0000259" key="1">
    <source>
        <dbReference type="SMART" id="SM01002"/>
    </source>
</evidence>
<comment type="caution">
    <text evidence="2">The sequence shown here is derived from an EMBL/GenBank/DDBJ whole genome shotgun (WGS) entry which is preliminary data.</text>
</comment>